<reference evidence="1" key="1">
    <citation type="journal article" date="2019" name="Sci. Rep.">
        <title>Draft genome of Tanacetum cinerariifolium, the natural source of mosquito coil.</title>
        <authorList>
            <person name="Yamashiro T."/>
            <person name="Shiraishi A."/>
            <person name="Satake H."/>
            <person name="Nakayama K."/>
        </authorList>
    </citation>
    <scope>NUCLEOTIDE SEQUENCE</scope>
</reference>
<feature type="non-terminal residue" evidence="1">
    <location>
        <position position="1"/>
    </location>
</feature>
<proteinExistence type="predicted"/>
<sequence>LVVAAVLGIGYHNGVDEAAGAAAQQVIVLVGLGGVEHHARAQVVGEGAVLDGIAQARRGR</sequence>
<protein>
    <submittedName>
        <fullName evidence="1">Uncharacterized protein</fullName>
    </submittedName>
</protein>
<dbReference type="AlphaFoldDB" id="A0A699XIY6"/>
<evidence type="ECO:0000313" key="1">
    <source>
        <dbReference type="EMBL" id="GFD59153.1"/>
    </source>
</evidence>
<gene>
    <name evidence="1" type="ORF">Tci_931122</name>
</gene>
<name>A0A699XIY6_TANCI</name>
<dbReference type="EMBL" id="BKCJ011861679">
    <property type="protein sequence ID" value="GFD59153.1"/>
    <property type="molecule type" value="Genomic_DNA"/>
</dbReference>
<comment type="caution">
    <text evidence="1">The sequence shown here is derived from an EMBL/GenBank/DDBJ whole genome shotgun (WGS) entry which is preliminary data.</text>
</comment>
<organism evidence="1">
    <name type="scientific">Tanacetum cinerariifolium</name>
    <name type="common">Dalmatian daisy</name>
    <name type="synonym">Chrysanthemum cinerariifolium</name>
    <dbReference type="NCBI Taxonomy" id="118510"/>
    <lineage>
        <taxon>Eukaryota</taxon>
        <taxon>Viridiplantae</taxon>
        <taxon>Streptophyta</taxon>
        <taxon>Embryophyta</taxon>
        <taxon>Tracheophyta</taxon>
        <taxon>Spermatophyta</taxon>
        <taxon>Magnoliopsida</taxon>
        <taxon>eudicotyledons</taxon>
        <taxon>Gunneridae</taxon>
        <taxon>Pentapetalae</taxon>
        <taxon>asterids</taxon>
        <taxon>campanulids</taxon>
        <taxon>Asterales</taxon>
        <taxon>Asteraceae</taxon>
        <taxon>Asteroideae</taxon>
        <taxon>Anthemideae</taxon>
        <taxon>Anthemidinae</taxon>
        <taxon>Tanacetum</taxon>
    </lineage>
</organism>
<accession>A0A699XIY6</accession>